<dbReference type="PATRIC" id="fig|1675527.3.peg.757"/>
<comment type="caution">
    <text evidence="2">The sequence shown here is derived from an EMBL/GenBank/DDBJ whole genome shotgun (WGS) entry which is preliminary data.</text>
</comment>
<dbReference type="InterPro" id="IPR009267">
    <property type="entry name" value="NTP_transf_6"/>
</dbReference>
<dbReference type="EMBL" id="LFTY01000001">
    <property type="protein sequence ID" value="KMW60539.1"/>
    <property type="molecule type" value="Genomic_DNA"/>
</dbReference>
<dbReference type="OrthoDB" id="9805247at2"/>
<dbReference type="RefSeq" id="WP_053101170.1">
    <property type="nucleotide sequence ID" value="NZ_LFTY01000001.1"/>
</dbReference>
<dbReference type="PANTHER" id="PTHR39166:SF1">
    <property type="entry name" value="BLL1166 PROTEIN"/>
    <property type="match status" value="1"/>
</dbReference>
<feature type="domain" description="N-acetyltransferase" evidence="1">
    <location>
        <begin position="203"/>
        <end position="353"/>
    </location>
</feature>
<dbReference type="Pfam" id="PF00583">
    <property type="entry name" value="Acetyltransf_1"/>
    <property type="match status" value="1"/>
</dbReference>
<dbReference type="PROSITE" id="PS51186">
    <property type="entry name" value="GNAT"/>
    <property type="match status" value="1"/>
</dbReference>
<evidence type="ECO:0000259" key="1">
    <source>
        <dbReference type="PROSITE" id="PS51186"/>
    </source>
</evidence>
<dbReference type="Pfam" id="PF06042">
    <property type="entry name" value="NTP_transf_6"/>
    <property type="match status" value="1"/>
</dbReference>
<accession>A0A0J9EFS9</accession>
<dbReference type="InterPro" id="IPR000182">
    <property type="entry name" value="GNAT_dom"/>
</dbReference>
<dbReference type="Gene3D" id="3.40.630.30">
    <property type="match status" value="1"/>
</dbReference>
<sequence length="353" mass="38970">MDHLRYSGLSQAIQLKAARDILSANRGVMRRLEVLAETGLPDGWLVSGALYGNIWNSLTGRPDDYGVKDYDVFYFDDTDLSYAAEDAVIQRLTPLFPPEPPVEIRNQARVHLWYEDHFGSAYTPLADSHEGIRRFACTTHMIGARLSGGELEIYTPCGLEPIFGFRLIGNTDTNNRVTHEAKAARHVKFWPELEFVPWPGDLTPYRAGNETDWAGVQRLLAKSFAYMEPILGRPAGATQATAEALAEEAQQGACWLIGTPYPVACLFTRASRDHPDALYLGKLAVEETCRGQGLARQLVERAASQARTQGLAALTLDTGASLTQLQATFGRLGFETPQERDGEPGVVTMMRPL</sequence>
<evidence type="ECO:0000313" key="2">
    <source>
        <dbReference type="EMBL" id="KMW60539.1"/>
    </source>
</evidence>
<dbReference type="InterPro" id="IPR016181">
    <property type="entry name" value="Acyl_CoA_acyltransferase"/>
</dbReference>
<protein>
    <recommendedName>
        <fullName evidence="1">N-acetyltransferase domain-containing protein</fullName>
    </recommendedName>
</protein>
<evidence type="ECO:0000313" key="3">
    <source>
        <dbReference type="Proteomes" id="UP000037178"/>
    </source>
</evidence>
<dbReference type="CDD" id="cd04301">
    <property type="entry name" value="NAT_SF"/>
    <property type="match status" value="1"/>
</dbReference>
<keyword evidence="3" id="KW-1185">Reference proteome</keyword>
<organism evidence="2 3">
    <name type="scientific">Candidatus Rhodobacter oscarellae</name>
    <dbReference type="NCBI Taxonomy" id="1675527"/>
    <lineage>
        <taxon>Bacteria</taxon>
        <taxon>Pseudomonadati</taxon>
        <taxon>Pseudomonadota</taxon>
        <taxon>Alphaproteobacteria</taxon>
        <taxon>Rhodobacterales</taxon>
        <taxon>Rhodobacter group</taxon>
        <taxon>Rhodobacter</taxon>
    </lineage>
</organism>
<dbReference type="SUPFAM" id="SSF55729">
    <property type="entry name" value="Acyl-CoA N-acyltransferases (Nat)"/>
    <property type="match status" value="1"/>
</dbReference>
<dbReference type="Proteomes" id="UP000037178">
    <property type="component" value="Unassembled WGS sequence"/>
</dbReference>
<gene>
    <name evidence="2" type="ORF">AIOL_000701</name>
</gene>
<proteinExistence type="predicted"/>
<dbReference type="PANTHER" id="PTHR39166">
    <property type="entry name" value="BLL1166 PROTEIN"/>
    <property type="match status" value="1"/>
</dbReference>
<name>A0A0J9EFS9_9RHOB</name>
<dbReference type="GO" id="GO:0016747">
    <property type="term" value="F:acyltransferase activity, transferring groups other than amino-acyl groups"/>
    <property type="evidence" value="ECO:0007669"/>
    <property type="project" value="InterPro"/>
</dbReference>
<dbReference type="AlphaFoldDB" id="A0A0J9EFS9"/>
<dbReference type="STRING" id="1675527.AIOL_000701"/>
<reference evidence="2 3" key="1">
    <citation type="submission" date="2015-06" db="EMBL/GenBank/DDBJ databases">
        <title>Draft genome sequence of an Alphaproteobacteria species associated to the Mediterranean sponge Oscarella lobularis.</title>
        <authorList>
            <person name="Jourda C."/>
            <person name="Santini S."/>
            <person name="Claverie J.-M."/>
        </authorList>
    </citation>
    <scope>NUCLEOTIDE SEQUENCE [LARGE SCALE GENOMIC DNA]</scope>
    <source>
        <strain evidence="2">IGS</strain>
    </source>
</reference>